<protein>
    <submittedName>
        <fullName evidence="1">Uncharacterized protein</fullName>
    </submittedName>
</protein>
<accession>A0ACB7SVV4</accession>
<dbReference type="Proteomes" id="UP000821845">
    <property type="component" value="Chromosome 2"/>
</dbReference>
<reference evidence="1" key="1">
    <citation type="submission" date="2020-05" db="EMBL/GenBank/DDBJ databases">
        <title>Large-scale comparative analyses of tick genomes elucidate their genetic diversity and vector capacities.</title>
        <authorList>
            <person name="Jia N."/>
            <person name="Wang J."/>
            <person name="Shi W."/>
            <person name="Du L."/>
            <person name="Sun Y."/>
            <person name="Zhan W."/>
            <person name="Jiang J."/>
            <person name="Wang Q."/>
            <person name="Zhang B."/>
            <person name="Ji P."/>
            <person name="Sakyi L.B."/>
            <person name="Cui X."/>
            <person name="Yuan T."/>
            <person name="Jiang B."/>
            <person name="Yang W."/>
            <person name="Lam T.T.-Y."/>
            <person name="Chang Q."/>
            <person name="Ding S."/>
            <person name="Wang X."/>
            <person name="Zhu J."/>
            <person name="Ruan X."/>
            <person name="Zhao L."/>
            <person name="Wei J."/>
            <person name="Que T."/>
            <person name="Du C."/>
            <person name="Cheng J."/>
            <person name="Dai P."/>
            <person name="Han X."/>
            <person name="Huang E."/>
            <person name="Gao Y."/>
            <person name="Liu J."/>
            <person name="Shao H."/>
            <person name="Ye R."/>
            <person name="Li L."/>
            <person name="Wei W."/>
            <person name="Wang X."/>
            <person name="Wang C."/>
            <person name="Yang T."/>
            <person name="Huo Q."/>
            <person name="Li W."/>
            <person name="Guo W."/>
            <person name="Chen H."/>
            <person name="Zhou L."/>
            <person name="Ni X."/>
            <person name="Tian J."/>
            <person name="Zhou Y."/>
            <person name="Sheng Y."/>
            <person name="Liu T."/>
            <person name="Pan Y."/>
            <person name="Xia L."/>
            <person name="Li J."/>
            <person name="Zhao F."/>
            <person name="Cao W."/>
        </authorList>
    </citation>
    <scope>NUCLEOTIDE SEQUENCE</scope>
    <source>
        <strain evidence="1">Hyas-2018</strain>
    </source>
</reference>
<keyword evidence="2" id="KW-1185">Reference proteome</keyword>
<sequence length="211" mass="25000">MPAQEPYSEQSLMNAWKAKSKTAVWAVSSCRTFGKREDYIQELQKHLYIDVYGECGQNVCPKEKPFSCYKMFARNYFFYLSFENCICKDYVTEKLFKLLMYDIIPVVYGGANYTLVAPPGSFIDALGFESPMHLARHLKKVARDFNLYKRHFQWKAKYSIRPVAGYNFCALCRKLHSEDFRKTSVVPDIYHWWNTSSCCRAWNRHTRKFEY</sequence>
<evidence type="ECO:0000313" key="1">
    <source>
        <dbReference type="EMBL" id="KAH6937924.1"/>
    </source>
</evidence>
<comment type="caution">
    <text evidence="1">The sequence shown here is derived from an EMBL/GenBank/DDBJ whole genome shotgun (WGS) entry which is preliminary data.</text>
</comment>
<proteinExistence type="predicted"/>
<organism evidence="1 2">
    <name type="scientific">Hyalomma asiaticum</name>
    <name type="common">Tick</name>
    <dbReference type="NCBI Taxonomy" id="266040"/>
    <lineage>
        <taxon>Eukaryota</taxon>
        <taxon>Metazoa</taxon>
        <taxon>Ecdysozoa</taxon>
        <taxon>Arthropoda</taxon>
        <taxon>Chelicerata</taxon>
        <taxon>Arachnida</taxon>
        <taxon>Acari</taxon>
        <taxon>Parasitiformes</taxon>
        <taxon>Ixodida</taxon>
        <taxon>Ixodoidea</taxon>
        <taxon>Ixodidae</taxon>
        <taxon>Hyalomminae</taxon>
        <taxon>Hyalomma</taxon>
    </lineage>
</organism>
<gene>
    <name evidence="1" type="ORF">HPB50_005248</name>
</gene>
<evidence type="ECO:0000313" key="2">
    <source>
        <dbReference type="Proteomes" id="UP000821845"/>
    </source>
</evidence>
<dbReference type="EMBL" id="CM023482">
    <property type="protein sequence ID" value="KAH6937924.1"/>
    <property type="molecule type" value="Genomic_DNA"/>
</dbReference>
<name>A0ACB7SVV4_HYAAI</name>